<reference evidence="14" key="1">
    <citation type="submission" date="2020-10" db="EMBL/GenBank/DDBJ databases">
        <title>Unveiling of a novel bifunctional photoreceptor, Dualchrome1, isolated from a cosmopolitan green alga.</title>
        <authorList>
            <person name="Suzuki S."/>
            <person name="Kawachi M."/>
        </authorList>
    </citation>
    <scope>NUCLEOTIDE SEQUENCE</scope>
    <source>
        <strain evidence="14">NIES 2893</strain>
    </source>
</reference>
<comment type="catalytic activity">
    <reaction evidence="10">
        <text>L,L-cystathionine + H2O = L-homocysteine + pyruvate + NH4(+)</text>
        <dbReference type="Rhea" id="RHEA:13965"/>
        <dbReference type="ChEBI" id="CHEBI:15361"/>
        <dbReference type="ChEBI" id="CHEBI:15377"/>
        <dbReference type="ChEBI" id="CHEBI:28938"/>
        <dbReference type="ChEBI" id="CHEBI:58161"/>
        <dbReference type="ChEBI" id="CHEBI:58199"/>
    </reaction>
    <physiologicalReaction direction="left-to-right" evidence="10">
        <dbReference type="Rhea" id="RHEA:13966"/>
    </physiologicalReaction>
</comment>
<dbReference type="InterPro" id="IPR015421">
    <property type="entry name" value="PyrdxlP-dep_Trfase_major"/>
</dbReference>
<evidence type="ECO:0000256" key="5">
    <source>
        <dbReference type="ARBA" id="ARBA00022898"/>
    </source>
</evidence>
<feature type="coiled-coil region" evidence="12">
    <location>
        <begin position="808"/>
        <end position="862"/>
    </location>
</feature>
<dbReference type="GO" id="GO:0005737">
    <property type="term" value="C:cytoplasm"/>
    <property type="evidence" value="ECO:0007669"/>
    <property type="project" value="TreeGrafter"/>
</dbReference>
<dbReference type="Gene3D" id="3.90.1150.10">
    <property type="entry name" value="Aspartate Aminotransferase, domain 1"/>
    <property type="match status" value="1"/>
</dbReference>
<keyword evidence="15" id="KW-1185">Reference proteome</keyword>
<dbReference type="InterPro" id="IPR000277">
    <property type="entry name" value="Cys/Met-Metab_PyrdxlP-dep_enz"/>
</dbReference>
<evidence type="ECO:0000256" key="2">
    <source>
        <dbReference type="ARBA" id="ARBA00009077"/>
    </source>
</evidence>
<proteinExistence type="inferred from homology"/>
<dbReference type="GO" id="GO:0019346">
    <property type="term" value="P:transsulfuration"/>
    <property type="evidence" value="ECO:0007669"/>
    <property type="project" value="InterPro"/>
</dbReference>
<dbReference type="Gene3D" id="1.10.1530.10">
    <property type="match status" value="1"/>
</dbReference>
<dbReference type="CDD" id="cd00614">
    <property type="entry name" value="CGS_like"/>
    <property type="match status" value="1"/>
</dbReference>
<dbReference type="SUPFAM" id="SSF89733">
    <property type="entry name" value="L-sulfolactate dehydrogenase-like"/>
    <property type="match status" value="1"/>
</dbReference>
<sequence>MTSLLSSSSFSSASASASARRVARGVSPLRGSSSARSRSSSSRSRSAARPLLPSLQAIMNSSGSGSSSSDVLVDMQELRDTALDAIRTIGYSANDAAVLLDVMMYAQMRGNNQGIIKITTNGLARNEDATPMRVEHDTATCARINGNREVGMAVLYRATEMAVQKAKSAGVGIVGTHNTSTSTGALGYYCRQAAKQGVICLAFAQSPEFVAPYGSKEALFGTNPIAAGFPTSDTSSPLVMDLATSAYALFGLLEAKTAGRKIPEGVAQDAAGRVTTDPSEVLDGGAIRVFDGGHKGSSLALLVELLGGALTNAAIEDKKAKKSWGNLVVCIDPKQLGWTADEFQRRVDTVCRRVKKCEPLPDHGEILLPGERGDRVEDANERAGSIEVEANLWKDLQDMAAKAPPRDSADSATAPSSIFAASSGGMPESNGAPSTSRGTGKDSWGMDTRLVHPTDPCDDPYAAVAPPLYQTATFKQPDAVSMGPYDYTRSGNPTRAQLEHHIAELEGGDRGFAFASGMAALTAVTRIVRSGETILAGDDIYGGTSRLLGSVLPKQDINVVHVVMSDLDAVESALNKNKVKLLMLESPTNPRMQVIDLQRISAMAKKANPDTVICVDNSIMAPVYQRPLDLGADVSMTSATKFIAGHSDVTAGLLTTKGKELGDEIYFHQNSEGTAASPFDCWLSIRGIKTMKLRMDKQSDNAMKIARFLEKHPLVSRVHYPGLETHANHDVQRRQASGYGSLLSFNTHDVNASRAICEKSKLFKITVSFGSVSSLISMPCFMSHASIPAEVRAERGLTDDLVRISAGIEDAEDLIADLKEVMDEYLMETTGKPADVSASRSVEELEARESWLLERIRELESKVKTSN</sequence>
<evidence type="ECO:0000256" key="8">
    <source>
        <dbReference type="ARBA" id="ARBA00023239"/>
    </source>
</evidence>
<evidence type="ECO:0000256" key="7">
    <source>
        <dbReference type="ARBA" id="ARBA00023167"/>
    </source>
</evidence>
<dbReference type="OrthoDB" id="3512640at2759"/>
<dbReference type="InterPro" id="IPR043144">
    <property type="entry name" value="Mal/L-sulf/L-lact_DH-like_ah"/>
</dbReference>
<evidence type="ECO:0000313" key="15">
    <source>
        <dbReference type="Proteomes" id="UP000660262"/>
    </source>
</evidence>
<dbReference type="GO" id="GO:0047804">
    <property type="term" value="F:cysteine-S-conjugate beta-lyase activity"/>
    <property type="evidence" value="ECO:0007669"/>
    <property type="project" value="UniProtKB-EC"/>
</dbReference>
<comment type="caution">
    <text evidence="14">The sequence shown here is derived from an EMBL/GenBank/DDBJ whole genome shotgun (WGS) entry which is preliminary data.</text>
</comment>
<evidence type="ECO:0000256" key="4">
    <source>
        <dbReference type="ARBA" id="ARBA00022605"/>
    </source>
</evidence>
<dbReference type="GO" id="GO:0030170">
    <property type="term" value="F:pyridoxal phosphate binding"/>
    <property type="evidence" value="ECO:0007669"/>
    <property type="project" value="InterPro"/>
</dbReference>
<evidence type="ECO:0000256" key="13">
    <source>
        <dbReference type="SAM" id="MobiDB-lite"/>
    </source>
</evidence>
<name>A0A830HM45_9CHLO</name>
<evidence type="ECO:0000256" key="9">
    <source>
        <dbReference type="ARBA" id="ARBA00047213"/>
    </source>
</evidence>
<dbReference type="NCBIfam" id="TIGR01329">
    <property type="entry name" value="cysta_beta_ly_E"/>
    <property type="match status" value="1"/>
</dbReference>
<keyword evidence="7" id="KW-0486">Methionine biosynthesis</keyword>
<comment type="similarity">
    <text evidence="2">Belongs to the trans-sulfuration enzymes family.</text>
</comment>
<dbReference type="Pfam" id="PF02615">
    <property type="entry name" value="Ldh_2"/>
    <property type="match status" value="1"/>
</dbReference>
<dbReference type="FunFam" id="3.40.640.10:FF:000009">
    <property type="entry name" value="Cystathionine gamma-synthase homolog"/>
    <property type="match status" value="1"/>
</dbReference>
<evidence type="ECO:0000256" key="12">
    <source>
        <dbReference type="SAM" id="Coils"/>
    </source>
</evidence>
<evidence type="ECO:0000313" key="14">
    <source>
        <dbReference type="EMBL" id="GHP08254.1"/>
    </source>
</evidence>
<dbReference type="InterPro" id="IPR015422">
    <property type="entry name" value="PyrdxlP-dep_Trfase_small"/>
</dbReference>
<keyword evidence="8" id="KW-0456">Lyase</keyword>
<dbReference type="InterPro" id="IPR006238">
    <property type="entry name" value="Cys_b_lyase_euk"/>
</dbReference>
<feature type="compositionally biased region" description="Low complexity" evidence="13">
    <location>
        <begin position="27"/>
        <end position="48"/>
    </location>
</feature>
<dbReference type="InterPro" id="IPR003767">
    <property type="entry name" value="Malate/L-lactate_DH-like"/>
</dbReference>
<evidence type="ECO:0000256" key="10">
    <source>
        <dbReference type="ARBA" id="ARBA00052283"/>
    </source>
</evidence>
<dbReference type="PANTHER" id="PTHR11808:SF50">
    <property type="entry name" value="CYSTATHIONINE BETA-LYASE"/>
    <property type="match status" value="1"/>
</dbReference>
<dbReference type="GO" id="GO:0016491">
    <property type="term" value="F:oxidoreductase activity"/>
    <property type="evidence" value="ECO:0007669"/>
    <property type="project" value="UniProtKB-KW"/>
</dbReference>
<dbReference type="Pfam" id="PF01053">
    <property type="entry name" value="Cys_Met_Meta_PP"/>
    <property type="match status" value="1"/>
</dbReference>
<keyword evidence="6" id="KW-0560">Oxidoreductase</keyword>
<dbReference type="Gene3D" id="3.40.640.10">
    <property type="entry name" value="Type I PLP-dependent aspartate aminotransferase-like (Major domain)"/>
    <property type="match status" value="1"/>
</dbReference>
<dbReference type="InterPro" id="IPR036111">
    <property type="entry name" value="Mal/L-sulfo/L-lacto_DH-like_sf"/>
</dbReference>
<comment type="subunit">
    <text evidence="11">Forms homodimers. May form homotetramers from two homodimers.</text>
</comment>
<keyword evidence="12" id="KW-0175">Coiled coil</keyword>
<accession>A0A830HM45</accession>
<feature type="region of interest" description="Disordered" evidence="13">
    <location>
        <begin position="400"/>
        <end position="447"/>
    </location>
</feature>
<organism evidence="14 15">
    <name type="scientific">Pycnococcus provasolii</name>
    <dbReference type="NCBI Taxonomy" id="41880"/>
    <lineage>
        <taxon>Eukaryota</taxon>
        <taxon>Viridiplantae</taxon>
        <taxon>Chlorophyta</taxon>
        <taxon>Pseudoscourfieldiophyceae</taxon>
        <taxon>Pseudoscourfieldiales</taxon>
        <taxon>Pycnococcaceae</taxon>
        <taxon>Pycnococcus</taxon>
    </lineage>
</organism>
<feature type="compositionally biased region" description="Polar residues" evidence="13">
    <location>
        <begin position="410"/>
        <end position="420"/>
    </location>
</feature>
<gene>
    <name evidence="14" type="ORF">PPROV_000699500</name>
</gene>
<dbReference type="PROSITE" id="PS00868">
    <property type="entry name" value="CYS_MET_METAB_PP"/>
    <property type="match status" value="1"/>
</dbReference>
<dbReference type="EC" id="4.4.1.13" evidence="3"/>
<evidence type="ECO:0000256" key="11">
    <source>
        <dbReference type="ARBA" id="ARBA00064715"/>
    </source>
</evidence>
<protein>
    <recommendedName>
        <fullName evidence="3">cysteine-S-conjugate beta-lyase</fullName>
        <ecNumber evidence="3">4.4.1.13</ecNumber>
    </recommendedName>
    <alternativeName>
        <fullName evidence="9">Cysteine-S-conjugate beta-lyase</fullName>
    </alternativeName>
</protein>
<dbReference type="AlphaFoldDB" id="A0A830HM45"/>
<dbReference type="PANTHER" id="PTHR11808">
    <property type="entry name" value="TRANS-SULFURATION ENZYME FAMILY MEMBER"/>
    <property type="match status" value="1"/>
</dbReference>
<dbReference type="InterPro" id="IPR054542">
    <property type="entry name" value="Cys_met_metab_PP"/>
</dbReference>
<dbReference type="Proteomes" id="UP000660262">
    <property type="component" value="Unassembled WGS sequence"/>
</dbReference>
<dbReference type="InterPro" id="IPR015424">
    <property type="entry name" value="PyrdxlP-dep_Trfase"/>
</dbReference>
<feature type="region of interest" description="Disordered" evidence="13">
    <location>
        <begin position="1"/>
        <end position="48"/>
    </location>
</feature>
<evidence type="ECO:0000256" key="6">
    <source>
        <dbReference type="ARBA" id="ARBA00023002"/>
    </source>
</evidence>
<keyword evidence="5" id="KW-0663">Pyridoxal phosphate</keyword>
<dbReference type="SUPFAM" id="SSF53383">
    <property type="entry name" value="PLP-dependent transferases"/>
    <property type="match status" value="1"/>
</dbReference>
<feature type="compositionally biased region" description="Low complexity" evidence="13">
    <location>
        <begin position="1"/>
        <end position="19"/>
    </location>
</feature>
<evidence type="ECO:0000256" key="3">
    <source>
        <dbReference type="ARBA" id="ARBA00012224"/>
    </source>
</evidence>
<dbReference type="EMBL" id="BNJQ01000020">
    <property type="protein sequence ID" value="GHP08254.1"/>
    <property type="molecule type" value="Genomic_DNA"/>
</dbReference>
<keyword evidence="4" id="KW-0028">Amino-acid biosynthesis</keyword>
<dbReference type="Gene3D" id="3.30.1370.60">
    <property type="entry name" value="Hypothetical oxidoreductase yiak, domain 2"/>
    <property type="match status" value="1"/>
</dbReference>
<comment type="cofactor">
    <cofactor evidence="1">
        <name>pyridoxal 5'-phosphate</name>
        <dbReference type="ChEBI" id="CHEBI:597326"/>
    </cofactor>
</comment>
<evidence type="ECO:0000256" key="1">
    <source>
        <dbReference type="ARBA" id="ARBA00001933"/>
    </source>
</evidence>
<dbReference type="GO" id="GO:0071266">
    <property type="term" value="P:'de novo' L-methionine biosynthetic process"/>
    <property type="evidence" value="ECO:0007669"/>
    <property type="project" value="InterPro"/>
</dbReference>
<dbReference type="InterPro" id="IPR043143">
    <property type="entry name" value="Mal/L-sulf/L-lact_DH-like_NADP"/>
</dbReference>
<dbReference type="FunFam" id="3.90.1150.10:FF:000033">
    <property type="entry name" value="Cystathionine gamma-synthase"/>
    <property type="match status" value="1"/>
</dbReference>